<dbReference type="Pfam" id="PF02852">
    <property type="entry name" value="Pyr_redox_dim"/>
    <property type="match status" value="1"/>
</dbReference>
<evidence type="ECO:0000256" key="3">
    <source>
        <dbReference type="ARBA" id="ARBA00022827"/>
    </source>
</evidence>
<dbReference type="PRINTS" id="PR00368">
    <property type="entry name" value="FADPNR"/>
</dbReference>
<dbReference type="Gene3D" id="3.50.50.60">
    <property type="entry name" value="FAD/NAD(P)-binding domain"/>
    <property type="match status" value="2"/>
</dbReference>
<evidence type="ECO:0000259" key="9">
    <source>
        <dbReference type="Pfam" id="PF07992"/>
    </source>
</evidence>
<dbReference type="PANTHER" id="PTHR43014:SF4">
    <property type="entry name" value="PYRIDINE NUCLEOTIDE-DISULFIDE OXIDOREDUCTASE RCLA-RELATED"/>
    <property type="match status" value="1"/>
</dbReference>
<feature type="domain" description="Pyridine nucleotide-disulphide oxidoreductase dimerisation" evidence="8">
    <location>
        <begin position="334"/>
        <end position="441"/>
    </location>
</feature>
<feature type="active site" description="Proton acceptor" evidence="5">
    <location>
        <position position="432"/>
    </location>
</feature>
<feature type="disulfide bond" description="Redox-active" evidence="7">
    <location>
        <begin position="43"/>
        <end position="48"/>
    </location>
</feature>
<comment type="cofactor">
    <cofactor evidence="6">
        <name>FAD</name>
        <dbReference type="ChEBI" id="CHEBI:57692"/>
    </cofactor>
    <text evidence="6">Binds 1 FAD per subunit.</text>
</comment>
<dbReference type="InterPro" id="IPR016156">
    <property type="entry name" value="FAD/NAD-linked_Rdtase_dimer_sf"/>
</dbReference>
<dbReference type="SUPFAM" id="SSF55424">
    <property type="entry name" value="FAD/NAD-linked reductases, dimerisation (C-terminal) domain"/>
    <property type="match status" value="1"/>
</dbReference>
<dbReference type="InterPro" id="IPR023753">
    <property type="entry name" value="FAD/NAD-binding_dom"/>
</dbReference>
<evidence type="ECO:0000256" key="6">
    <source>
        <dbReference type="PIRSR" id="PIRSR000350-3"/>
    </source>
</evidence>
<dbReference type="InterPro" id="IPR004099">
    <property type="entry name" value="Pyr_nucl-diS_OxRdtase_dimer"/>
</dbReference>
<evidence type="ECO:0000259" key="8">
    <source>
        <dbReference type="Pfam" id="PF02852"/>
    </source>
</evidence>
<feature type="binding site" evidence="6">
    <location>
        <position position="52"/>
    </location>
    <ligand>
        <name>FAD</name>
        <dbReference type="ChEBI" id="CHEBI:57692"/>
    </ligand>
</feature>
<proteinExistence type="inferred from homology"/>
<gene>
    <name evidence="10" type="ORF">FEZ33_06650</name>
</gene>
<dbReference type="RefSeq" id="WP_138404624.1">
    <property type="nucleotide sequence ID" value="NZ_VBSP01000020.1"/>
</dbReference>
<dbReference type="Proteomes" id="UP000306420">
    <property type="component" value="Unassembled WGS sequence"/>
</dbReference>
<feature type="binding site" evidence="6">
    <location>
        <position position="298"/>
    </location>
    <ligand>
        <name>FAD</name>
        <dbReference type="ChEBI" id="CHEBI:57692"/>
    </ligand>
</feature>
<keyword evidence="2" id="KW-0285">Flavoprotein</keyword>
<keyword evidence="3 6" id="KW-0274">FAD</keyword>
<feature type="domain" description="FAD/NAD(P)-binding" evidence="9">
    <location>
        <begin position="7"/>
        <end position="308"/>
    </location>
</feature>
<comment type="caution">
    <text evidence="10">The sequence shown here is derived from an EMBL/GenBank/DDBJ whole genome shotgun (WGS) entry which is preliminary data.</text>
</comment>
<keyword evidence="6" id="KW-0547">Nucleotide-binding</keyword>
<comment type="similarity">
    <text evidence="1">Belongs to the class-I pyridine nucleotide-disulfide oxidoreductase family.</text>
</comment>
<feature type="binding site" evidence="6">
    <location>
        <position position="257"/>
    </location>
    <ligand>
        <name>NAD(+)</name>
        <dbReference type="ChEBI" id="CHEBI:57540"/>
    </ligand>
</feature>
<dbReference type="InterPro" id="IPR001100">
    <property type="entry name" value="Pyr_nuc-diS_OxRdtase"/>
</dbReference>
<dbReference type="OrthoDB" id="9800167at2"/>
<dbReference type="PANTHER" id="PTHR43014">
    <property type="entry name" value="MERCURIC REDUCTASE"/>
    <property type="match status" value="1"/>
</dbReference>
<evidence type="ECO:0000256" key="4">
    <source>
        <dbReference type="ARBA" id="ARBA00023002"/>
    </source>
</evidence>
<dbReference type="Gene3D" id="3.30.390.30">
    <property type="match status" value="1"/>
</dbReference>
<evidence type="ECO:0000313" key="11">
    <source>
        <dbReference type="Proteomes" id="UP000306420"/>
    </source>
</evidence>
<dbReference type="FunFam" id="3.30.390.30:FF:000001">
    <property type="entry name" value="Dihydrolipoyl dehydrogenase"/>
    <property type="match status" value="1"/>
</dbReference>
<dbReference type="PRINTS" id="PR00411">
    <property type="entry name" value="PNDRDTASEI"/>
</dbReference>
<protein>
    <submittedName>
        <fullName evidence="10">Pyridine nucleotide-disulfide oxidoreductase</fullName>
    </submittedName>
</protein>
<evidence type="ECO:0000256" key="5">
    <source>
        <dbReference type="PIRSR" id="PIRSR000350-2"/>
    </source>
</evidence>
<organism evidence="10 11">
    <name type="scientific">Ruoffia tabacinasalis</name>
    <dbReference type="NCBI Taxonomy" id="87458"/>
    <lineage>
        <taxon>Bacteria</taxon>
        <taxon>Bacillati</taxon>
        <taxon>Bacillota</taxon>
        <taxon>Bacilli</taxon>
        <taxon>Lactobacillales</taxon>
        <taxon>Aerococcaceae</taxon>
        <taxon>Ruoffia</taxon>
    </lineage>
</organism>
<dbReference type="PIRSF" id="PIRSF000350">
    <property type="entry name" value="Mercury_reductase_MerA"/>
    <property type="match status" value="1"/>
</dbReference>
<evidence type="ECO:0000256" key="1">
    <source>
        <dbReference type="ARBA" id="ARBA00007532"/>
    </source>
</evidence>
<evidence type="ECO:0000256" key="7">
    <source>
        <dbReference type="PIRSR" id="PIRSR000350-4"/>
    </source>
</evidence>
<dbReference type="Pfam" id="PF07992">
    <property type="entry name" value="Pyr_redox_2"/>
    <property type="match status" value="1"/>
</dbReference>
<dbReference type="InterPro" id="IPR036188">
    <property type="entry name" value="FAD/NAD-bd_sf"/>
</dbReference>
<evidence type="ECO:0000313" key="10">
    <source>
        <dbReference type="EMBL" id="TLQ41057.1"/>
    </source>
</evidence>
<dbReference type="GO" id="GO:0050660">
    <property type="term" value="F:flavin adenine dinucleotide binding"/>
    <property type="evidence" value="ECO:0007669"/>
    <property type="project" value="TreeGrafter"/>
</dbReference>
<accession>A0A5R9DX14</accession>
<dbReference type="EMBL" id="VBSP01000020">
    <property type="protein sequence ID" value="TLQ41057.1"/>
    <property type="molecule type" value="Genomic_DNA"/>
</dbReference>
<feature type="binding site" evidence="6">
    <location>
        <begin position="167"/>
        <end position="174"/>
    </location>
    <ligand>
        <name>NAD(+)</name>
        <dbReference type="ChEBI" id="CHEBI:57540"/>
    </ligand>
</feature>
<reference evidence="10 11" key="1">
    <citation type="submission" date="2019-05" db="EMBL/GenBank/DDBJ databases">
        <title>The metagenome of a microbial culture collection derived from dairy environment covers the genomic content of the human microbiome.</title>
        <authorList>
            <person name="Roder T."/>
            <person name="Wuthrich D."/>
            <person name="Sattari Z."/>
            <person name="Von Ah U."/>
            <person name="Bar C."/>
            <person name="Ronchi F."/>
            <person name="Macpherson A.J."/>
            <person name="Ganal-Vonarburg S.C."/>
            <person name="Bruggmann R."/>
            <person name="Vergeres G."/>
        </authorList>
    </citation>
    <scope>NUCLEOTIDE SEQUENCE [LARGE SCALE GENOMIC DNA]</scope>
    <source>
        <strain evidence="10 11">FAM 24227</strain>
    </source>
</reference>
<keyword evidence="6" id="KW-0520">NAD</keyword>
<dbReference type="SUPFAM" id="SSF51905">
    <property type="entry name" value="FAD/NAD(P)-binding domain"/>
    <property type="match status" value="1"/>
</dbReference>
<sequence>MKQVKNLIIGFGKAGKTLAGEFASRGEDVILVEKSKKMYGGTCINVACIPTKKLKFLAFKRDELGYSMAVNAKNELISKLNNGNYHKVADLENAEVLDGTASFINENTVEVHTEDGVEEIQAERIFINTGARPFIPNIDGLELSDRILTSESLIELTDLPKDLAIIGSGPVGLELASIYSQFGSNVTLIDRNDTIFKDEDADVRDAVIAAIEAQGINIVTNANTQSVKENADSVSIYYNINGDQHEIQATHLLVATGRKPNIEDLNLGKAGITVSDKGAVEVNEFLQTNLPHIFALGDVNGGPQQTYISLDDYRIIRDFIYGDKSYSTDRRKNVPATTFIEPPLSQVGLSETAAREQGLDYKVASLDVSSIPKAKILDNQTGLYKAIIDRKTNKILGVTLFGEESHEVINIISTAMIADMDYTQLRDQIFTHPTMAEALNDLFKI</sequence>
<evidence type="ECO:0000256" key="2">
    <source>
        <dbReference type="ARBA" id="ARBA00022630"/>
    </source>
</evidence>
<dbReference type="GO" id="GO:0003955">
    <property type="term" value="F:NAD(P)H dehydrogenase (quinone) activity"/>
    <property type="evidence" value="ECO:0007669"/>
    <property type="project" value="TreeGrafter"/>
</dbReference>
<dbReference type="AlphaFoldDB" id="A0A5R9DX14"/>
<keyword evidence="4" id="KW-0560">Oxidoreductase</keyword>
<name>A0A5R9DX14_9LACT</name>